<dbReference type="EMBL" id="CP015625">
    <property type="protein sequence ID" value="AQT48317.1"/>
    <property type="molecule type" value="Genomic_DNA"/>
</dbReference>
<sequence length="46" mass="4987">MFVLFSIAYPVSGLAKLSHGNDDSGRKQDVARKCFEGIGKVGKDLM</sequence>
<organism evidence="1 2">
    <name type="scientific">Bartonella choladocola</name>
    <dbReference type="NCBI Taxonomy" id="2750995"/>
    <lineage>
        <taxon>Bacteria</taxon>
        <taxon>Pseudomonadati</taxon>
        <taxon>Pseudomonadota</taxon>
        <taxon>Alphaproteobacteria</taxon>
        <taxon>Hyphomicrobiales</taxon>
        <taxon>Bartonellaceae</taxon>
        <taxon>Bartonella</taxon>
    </lineage>
</organism>
<name>A0A1U9MK54_9HYPH</name>
<dbReference type="RefSeq" id="WP_188318050.1">
    <property type="nucleotide sequence ID" value="NZ_CP015625.1"/>
</dbReference>
<dbReference type="KEGG" id="bapi:BBC0122_022470"/>
<dbReference type="Proteomes" id="UP000189632">
    <property type="component" value="Chromosome"/>
</dbReference>
<reference evidence="1 2" key="1">
    <citation type="submission" date="2016-11" db="EMBL/GenBank/DDBJ databases">
        <title>Comparative genomics of Bartonella apis.</title>
        <authorList>
            <person name="Engel P."/>
        </authorList>
    </citation>
    <scope>NUCLEOTIDE SEQUENCE [LARGE SCALE GENOMIC DNA]</scope>
    <source>
        <strain evidence="1 2">BBC0122</strain>
    </source>
</reference>
<evidence type="ECO:0000313" key="1">
    <source>
        <dbReference type="EMBL" id="AQT48317.1"/>
    </source>
</evidence>
<dbReference type="AlphaFoldDB" id="A0A1U9MK54"/>
<protein>
    <submittedName>
        <fullName evidence="1">Uncharacterized protein</fullName>
    </submittedName>
</protein>
<evidence type="ECO:0000313" key="2">
    <source>
        <dbReference type="Proteomes" id="UP000189632"/>
    </source>
</evidence>
<proteinExistence type="predicted"/>
<accession>A0A1U9MK54</accession>
<keyword evidence="2" id="KW-1185">Reference proteome</keyword>
<gene>
    <name evidence="1" type="ORF">BBC0122_022470</name>
</gene>